<evidence type="ECO:0000259" key="2">
    <source>
        <dbReference type="PROSITE" id="PS50994"/>
    </source>
</evidence>
<proteinExistence type="predicted"/>
<evidence type="ECO:0000256" key="1">
    <source>
        <dbReference type="SAM" id="MobiDB-lite"/>
    </source>
</evidence>
<dbReference type="InterPro" id="IPR041588">
    <property type="entry name" value="Integrase_H2C2"/>
</dbReference>
<protein>
    <submittedName>
        <fullName evidence="3">(Mediterranean fruit fly) hypothetical protein</fullName>
    </submittedName>
</protein>
<dbReference type="Gene3D" id="3.30.420.10">
    <property type="entry name" value="Ribonuclease H-like superfamily/Ribonuclease H"/>
    <property type="match status" value="1"/>
</dbReference>
<name>A0A811URV1_CERCA</name>
<dbReference type="CDD" id="cd01644">
    <property type="entry name" value="RT_pepA17"/>
    <property type="match status" value="1"/>
</dbReference>
<dbReference type="InterPro" id="IPR000477">
    <property type="entry name" value="RT_dom"/>
</dbReference>
<dbReference type="InterPro" id="IPR036397">
    <property type="entry name" value="RNaseH_sf"/>
</dbReference>
<feature type="domain" description="Integrase catalytic" evidence="2">
    <location>
        <begin position="1300"/>
        <end position="1493"/>
    </location>
</feature>
<dbReference type="GO" id="GO:0015074">
    <property type="term" value="P:DNA integration"/>
    <property type="evidence" value="ECO:0007669"/>
    <property type="project" value="InterPro"/>
</dbReference>
<dbReference type="Pfam" id="PF00078">
    <property type="entry name" value="RVT_1"/>
    <property type="match status" value="1"/>
</dbReference>
<dbReference type="Pfam" id="PF03564">
    <property type="entry name" value="DUF1759"/>
    <property type="match status" value="1"/>
</dbReference>
<dbReference type="GO" id="GO:0003676">
    <property type="term" value="F:nucleic acid binding"/>
    <property type="evidence" value="ECO:0007669"/>
    <property type="project" value="InterPro"/>
</dbReference>
<dbReference type="InterPro" id="IPR012337">
    <property type="entry name" value="RNaseH-like_sf"/>
</dbReference>
<feature type="compositionally biased region" description="Polar residues" evidence="1">
    <location>
        <begin position="294"/>
        <end position="320"/>
    </location>
</feature>
<feature type="region of interest" description="Disordered" evidence="1">
    <location>
        <begin position="161"/>
        <end position="181"/>
    </location>
</feature>
<dbReference type="InterPro" id="IPR043502">
    <property type="entry name" value="DNA/RNA_pol_sf"/>
</dbReference>
<dbReference type="InterPro" id="IPR005312">
    <property type="entry name" value="DUF1759"/>
</dbReference>
<dbReference type="InterPro" id="IPR040676">
    <property type="entry name" value="DUF5641"/>
</dbReference>
<dbReference type="InterPro" id="IPR001584">
    <property type="entry name" value="Integrase_cat-core"/>
</dbReference>
<dbReference type="GO" id="GO:0071897">
    <property type="term" value="P:DNA biosynthetic process"/>
    <property type="evidence" value="ECO:0007669"/>
    <property type="project" value="UniProtKB-ARBA"/>
</dbReference>
<dbReference type="OrthoDB" id="7762434at2759"/>
<organism evidence="3 4">
    <name type="scientific">Ceratitis capitata</name>
    <name type="common">Mediterranean fruit fly</name>
    <name type="synonym">Tephritis capitata</name>
    <dbReference type="NCBI Taxonomy" id="7213"/>
    <lineage>
        <taxon>Eukaryota</taxon>
        <taxon>Metazoa</taxon>
        <taxon>Ecdysozoa</taxon>
        <taxon>Arthropoda</taxon>
        <taxon>Hexapoda</taxon>
        <taxon>Insecta</taxon>
        <taxon>Pterygota</taxon>
        <taxon>Neoptera</taxon>
        <taxon>Endopterygota</taxon>
        <taxon>Diptera</taxon>
        <taxon>Brachycera</taxon>
        <taxon>Muscomorpha</taxon>
        <taxon>Tephritoidea</taxon>
        <taxon>Tephritidae</taxon>
        <taxon>Ceratitis</taxon>
        <taxon>Ceratitis</taxon>
    </lineage>
</organism>
<dbReference type="PANTHER" id="PTHR47331:SF1">
    <property type="entry name" value="GAG-LIKE PROTEIN"/>
    <property type="match status" value="1"/>
</dbReference>
<comment type="caution">
    <text evidence="3">The sequence shown here is derived from an EMBL/GenBank/DDBJ whole genome shotgun (WGS) entry which is preliminary data.</text>
</comment>
<dbReference type="InterPro" id="IPR043128">
    <property type="entry name" value="Rev_trsase/Diguanyl_cyclase"/>
</dbReference>
<accession>A0A811URV1</accession>
<evidence type="ECO:0000313" key="4">
    <source>
        <dbReference type="Proteomes" id="UP000606786"/>
    </source>
</evidence>
<evidence type="ECO:0000313" key="3">
    <source>
        <dbReference type="EMBL" id="CAD7000655.1"/>
    </source>
</evidence>
<dbReference type="EMBL" id="CAJHJT010000012">
    <property type="protein sequence ID" value="CAD7000655.1"/>
    <property type="molecule type" value="Genomic_DNA"/>
</dbReference>
<reference evidence="3" key="1">
    <citation type="submission" date="2020-11" db="EMBL/GenBank/DDBJ databases">
        <authorList>
            <person name="Whitehead M."/>
        </authorList>
    </citation>
    <scope>NUCLEOTIDE SEQUENCE</scope>
    <source>
        <strain evidence="3">EGII</strain>
    </source>
</reference>
<dbReference type="PROSITE" id="PS50994">
    <property type="entry name" value="INTEGRASE"/>
    <property type="match status" value="1"/>
</dbReference>
<dbReference type="Pfam" id="PF17921">
    <property type="entry name" value="Integrase_H2C2"/>
    <property type="match status" value="1"/>
</dbReference>
<dbReference type="Pfam" id="PF18701">
    <property type="entry name" value="DUF5641"/>
    <property type="match status" value="1"/>
</dbReference>
<sequence>MFTAVYINHPQLSEVQKLYHLRQKTRGKAALLIKNYPLSGHNFSLAWDALKARYENRRIVVDGQIKTLFNIQPAHTENGERIQQIQTTINNCLSTLQANGVSTESWDPMLVYLCSSKLPDETLALWEQSLNSRKELPRWSEMDQFLTARYEVVERLSTYRPNKPKISQPSYPQRTPAVPPPTLNYRNRTQSFHTQNKRQVSCKLCNSNHSMITCVKFRELSVSDRNKYIKDNNYCKNCLAYSHLEKDCKSNFTCVYCQRRHHSLLHYTANPHTPYPPKPQRNFTTSQMTVEEEQPCTSTQATKNSKANENGRTKTLSHYSSNKERTLLPTANIPILHKGEVTHIRALIDQGSQKTFVTSRIQRLLGLPTVKANFQILGMGGNTVQNSNRICSITICSANQTVKIAAQAIILPQLTHTLPSFKIKEVDLTEYLSLPLADPNCFTPARIDMVIGSDIIPKILTPGLKINVGGSLIAQNTIFGWILSGPVAEEISSFSTQVIETPSESLGELLRKFWEQEEVPPAPTYTDDDEYCEALYKQTTHRREDGRYVVKLPFKSAFPDSIALGHSRPAAQQQYLSVERTNEKKDELRSTYSEVLKEYLSLGHMEPTHSREIIREGKYLSFYLPHHAVIKPGSKTTKVRVVFNASKISHSGLSLNDVLHTGPVLQNDLMLIILKWRLYKYVFNGDIEKMYRQIYVHKEDQNFQRILFRRTPNSPIEDFKLKTVTFGVNCAPYLAIRTLHQLAEDSKETYPHVSKILRGETYVDDILSGGHNLDSAGESIHQVIEVLKSAGFPLKKITANHKSLLKDIPQPDLLDEEFLQFQEASSTKTLGIKWNALTDTFSYSVDPPLSSDTATKRQILSSVAKLFDPAGWLSPIMIAAKTLLQQLWMEGTDWDETVKPISLHKWNSFRKNLAAIEEIRIPRWVQFSPDSSIQLHGFSDASEKAFCACVYLRVQQGEAATSHLLAAKSKVAPLQTVSLPRLELCGAVLLAKLVKQIRSSLNLPSHELILWTDSSIVLAWLEKPPWTWKTYVANRTSQILDLVNNATWRHVSSADNPADLGTRGAKPQELVNCSLWWKGPEWLTRPSSLWPKSSPTHSPPPEQRQIEAFHALEYPDFLDRFSSFATALRVTAYILRFARKARKMPNPPSTTLTQSDLKLAKTRLIAITQRKYFEKTITTLESKCPVEKRDPLRTLNPFMDKTGLLRANGRLTHAALSYDERHPIIIPDNSRYCSLLLEFLHSTLLHAEKQLMIRVIQQEYHIPRIRQKVKSCIFRCKTCTIYKQKMSTQLMAALPPERCTYTLPFHTTGVDFAGPFLVKTSTLRRASHSKAYVCVFVCFSTKAIHLEVCSDLTTEAFKAAFARFVGRRGIPHKIMSDNGKTFVGAQRSLQRELSSFLEEASNKTTTDYAIHGLTWQFIPPYAPHMGGLWEAAVKSFKTHFTKVAGNQKFTFEEFTTLLIRIEAVLNSRPLSPMSQDPEDLKVLTPGHFLRGAPLLSIPEPNSENLSLINKWQKLRVLHHQFSKRWKTEYLHHLQKRYKWKGSERNMKEGDLVVIKDDLLPPNEWRLGRITKLHPGPDQNVRVVDIRIQGGTVTRNITKLCLLPPA</sequence>
<dbReference type="GO" id="GO:0042575">
    <property type="term" value="C:DNA polymerase complex"/>
    <property type="evidence" value="ECO:0007669"/>
    <property type="project" value="UniProtKB-ARBA"/>
</dbReference>
<dbReference type="PANTHER" id="PTHR47331">
    <property type="entry name" value="PHD-TYPE DOMAIN-CONTAINING PROTEIN"/>
    <property type="match status" value="1"/>
</dbReference>
<feature type="region of interest" description="Disordered" evidence="1">
    <location>
        <begin position="294"/>
        <end position="321"/>
    </location>
</feature>
<dbReference type="Gene3D" id="3.10.10.10">
    <property type="entry name" value="HIV Type 1 Reverse Transcriptase, subunit A, domain 1"/>
    <property type="match status" value="1"/>
</dbReference>
<dbReference type="SUPFAM" id="SSF56672">
    <property type="entry name" value="DNA/RNA polymerases"/>
    <property type="match status" value="1"/>
</dbReference>
<dbReference type="Proteomes" id="UP000606786">
    <property type="component" value="Unassembled WGS sequence"/>
</dbReference>
<dbReference type="Pfam" id="PF05380">
    <property type="entry name" value="Peptidase_A17"/>
    <property type="match status" value="1"/>
</dbReference>
<dbReference type="InterPro" id="IPR008042">
    <property type="entry name" value="Retrotrans_Pao"/>
</dbReference>
<gene>
    <name evidence="3" type="ORF">CCAP1982_LOCUS9129</name>
</gene>
<dbReference type="Gene3D" id="3.30.70.270">
    <property type="match status" value="1"/>
</dbReference>
<keyword evidence="4" id="KW-1185">Reference proteome</keyword>
<dbReference type="SUPFAM" id="SSF53098">
    <property type="entry name" value="Ribonuclease H-like"/>
    <property type="match status" value="1"/>
</dbReference>